<dbReference type="InterPro" id="IPR000620">
    <property type="entry name" value="EamA_dom"/>
</dbReference>
<comment type="subcellular location">
    <subcellularLocation>
        <location evidence="1">Membrane</location>
        <topology evidence="1">Multi-pass membrane protein</topology>
    </subcellularLocation>
</comment>
<sequence>MRKAEHPFVNFKHTMKSKVDLKLILALMGVALIWGTTYLGIRIAVSSIPAWYVTAIRQTIASLIILVILIKQKELKWIGWSAFKRQIILSILMVVIANGLTTVAEKTIPSGLTSLINATSPLLVFLGCVFLGIQKPSLKGFIGVFIGFLGIVFIFRDGITDLLEPGYRNGIIALVLAVTGWTIGTIYSKKHSGKPEYIFLNLFYQFVFSAIVQLGLAFIFSGKAEVSTWKTESIFAAVYLAIFGSVLAFFCYHYALKRVTASEVSILTYFNTIIAIFLGWLILNEKVGMDLIVATALIIAGVFITNYKKKAAVN</sequence>
<dbReference type="EMBL" id="SLWO01000001">
    <property type="protein sequence ID" value="TCO31298.1"/>
    <property type="molecule type" value="Genomic_DNA"/>
</dbReference>
<keyword evidence="5 6" id="KW-0472">Membrane</keyword>
<dbReference type="PANTHER" id="PTHR32322">
    <property type="entry name" value="INNER MEMBRANE TRANSPORTER"/>
    <property type="match status" value="1"/>
</dbReference>
<evidence type="ECO:0000256" key="5">
    <source>
        <dbReference type="ARBA" id="ARBA00023136"/>
    </source>
</evidence>
<feature type="transmembrane region" description="Helical" evidence="6">
    <location>
        <begin position="82"/>
        <end position="100"/>
    </location>
</feature>
<evidence type="ECO:0000313" key="9">
    <source>
        <dbReference type="Proteomes" id="UP000295684"/>
    </source>
</evidence>
<dbReference type="Proteomes" id="UP000295684">
    <property type="component" value="Unassembled WGS sequence"/>
</dbReference>
<dbReference type="Pfam" id="PF00892">
    <property type="entry name" value="EamA"/>
    <property type="match status" value="2"/>
</dbReference>
<evidence type="ECO:0000256" key="1">
    <source>
        <dbReference type="ARBA" id="ARBA00004141"/>
    </source>
</evidence>
<feature type="transmembrane region" description="Helical" evidence="6">
    <location>
        <begin position="50"/>
        <end position="70"/>
    </location>
</feature>
<evidence type="ECO:0000256" key="3">
    <source>
        <dbReference type="ARBA" id="ARBA00022692"/>
    </source>
</evidence>
<accession>A0A4R2HMD7</accession>
<feature type="domain" description="EamA" evidence="7">
    <location>
        <begin position="23"/>
        <end position="155"/>
    </location>
</feature>
<gene>
    <name evidence="8" type="ORF">EV200_101747</name>
</gene>
<dbReference type="GO" id="GO:0016020">
    <property type="term" value="C:membrane"/>
    <property type="evidence" value="ECO:0007669"/>
    <property type="project" value="UniProtKB-SubCell"/>
</dbReference>
<feature type="transmembrane region" description="Helical" evidence="6">
    <location>
        <begin position="112"/>
        <end position="131"/>
    </location>
</feature>
<evidence type="ECO:0000256" key="4">
    <source>
        <dbReference type="ARBA" id="ARBA00022989"/>
    </source>
</evidence>
<feature type="transmembrane region" description="Helical" evidence="6">
    <location>
        <begin position="167"/>
        <end position="187"/>
    </location>
</feature>
<feature type="transmembrane region" description="Helical" evidence="6">
    <location>
        <begin position="21"/>
        <end position="44"/>
    </location>
</feature>
<keyword evidence="3 6" id="KW-0812">Transmembrane</keyword>
<name>A0A4R2HMD7_9SPHI</name>
<reference evidence="8 9" key="1">
    <citation type="submission" date="2019-03" db="EMBL/GenBank/DDBJ databases">
        <title>Genomic Encyclopedia of Type Strains, Phase IV (KMG-IV): sequencing the most valuable type-strain genomes for metagenomic binning, comparative biology and taxonomic classification.</title>
        <authorList>
            <person name="Goeker M."/>
        </authorList>
    </citation>
    <scope>NUCLEOTIDE SEQUENCE [LARGE SCALE GENOMIC DNA]</scope>
    <source>
        <strain evidence="8 9">DSM 103236</strain>
    </source>
</reference>
<protein>
    <submittedName>
        <fullName evidence="8">Drug/metabolite transporter (DMT)-like permease</fullName>
    </submittedName>
</protein>
<feature type="domain" description="EamA" evidence="7">
    <location>
        <begin position="169"/>
        <end position="306"/>
    </location>
</feature>
<dbReference type="AlphaFoldDB" id="A0A4R2HMD7"/>
<evidence type="ECO:0000313" key="8">
    <source>
        <dbReference type="EMBL" id="TCO31298.1"/>
    </source>
</evidence>
<evidence type="ECO:0000256" key="6">
    <source>
        <dbReference type="SAM" id="Phobius"/>
    </source>
</evidence>
<feature type="transmembrane region" description="Helical" evidence="6">
    <location>
        <begin position="233"/>
        <end position="252"/>
    </location>
</feature>
<dbReference type="InterPro" id="IPR050638">
    <property type="entry name" value="AA-Vitamin_Transporters"/>
</dbReference>
<comment type="similarity">
    <text evidence="2">Belongs to the EamA transporter family.</text>
</comment>
<evidence type="ECO:0000259" key="7">
    <source>
        <dbReference type="Pfam" id="PF00892"/>
    </source>
</evidence>
<evidence type="ECO:0000256" key="2">
    <source>
        <dbReference type="ARBA" id="ARBA00007362"/>
    </source>
</evidence>
<keyword evidence="4 6" id="KW-1133">Transmembrane helix</keyword>
<proteinExistence type="inferred from homology"/>
<dbReference type="PANTHER" id="PTHR32322:SF2">
    <property type="entry name" value="EAMA DOMAIN-CONTAINING PROTEIN"/>
    <property type="match status" value="1"/>
</dbReference>
<organism evidence="8 9">
    <name type="scientific">Pedobacter psychrotolerans</name>
    <dbReference type="NCBI Taxonomy" id="1843235"/>
    <lineage>
        <taxon>Bacteria</taxon>
        <taxon>Pseudomonadati</taxon>
        <taxon>Bacteroidota</taxon>
        <taxon>Sphingobacteriia</taxon>
        <taxon>Sphingobacteriales</taxon>
        <taxon>Sphingobacteriaceae</taxon>
        <taxon>Pedobacter</taxon>
    </lineage>
</organism>
<feature type="transmembrane region" description="Helical" evidence="6">
    <location>
        <begin position="289"/>
        <end position="307"/>
    </location>
</feature>
<dbReference type="Gene3D" id="1.10.3730.20">
    <property type="match status" value="1"/>
</dbReference>
<comment type="caution">
    <text evidence="8">The sequence shown here is derived from an EMBL/GenBank/DDBJ whole genome shotgun (WGS) entry which is preliminary data.</text>
</comment>
<feature type="transmembrane region" description="Helical" evidence="6">
    <location>
        <begin position="264"/>
        <end position="283"/>
    </location>
</feature>
<feature type="transmembrane region" description="Helical" evidence="6">
    <location>
        <begin position="199"/>
        <end position="221"/>
    </location>
</feature>
<feature type="transmembrane region" description="Helical" evidence="6">
    <location>
        <begin position="138"/>
        <end position="155"/>
    </location>
</feature>
<dbReference type="SUPFAM" id="SSF103481">
    <property type="entry name" value="Multidrug resistance efflux transporter EmrE"/>
    <property type="match status" value="2"/>
</dbReference>
<dbReference type="InterPro" id="IPR037185">
    <property type="entry name" value="EmrE-like"/>
</dbReference>